<evidence type="ECO:0000256" key="8">
    <source>
        <dbReference type="ARBA" id="ARBA00023180"/>
    </source>
</evidence>
<evidence type="ECO:0000256" key="1">
    <source>
        <dbReference type="ARBA" id="ARBA00001255"/>
    </source>
</evidence>
<evidence type="ECO:0000256" key="6">
    <source>
        <dbReference type="ARBA" id="ARBA00022729"/>
    </source>
</evidence>
<dbReference type="PRINTS" id="PR00740">
    <property type="entry name" value="GLHYDRLASE27"/>
</dbReference>
<keyword evidence="10" id="KW-1015">Disulfide bond</keyword>
<dbReference type="InterPro" id="IPR041233">
    <property type="entry name" value="Melibiase_C"/>
</dbReference>
<evidence type="ECO:0000256" key="5">
    <source>
        <dbReference type="ARBA" id="ARBA00022525"/>
    </source>
</evidence>
<evidence type="ECO:0000259" key="12">
    <source>
        <dbReference type="Pfam" id="PF17801"/>
    </source>
</evidence>
<evidence type="ECO:0000313" key="14">
    <source>
        <dbReference type="Proteomes" id="UP001140453"/>
    </source>
</evidence>
<dbReference type="InterPro" id="IPR013780">
    <property type="entry name" value="Glyco_hydro_b"/>
</dbReference>
<dbReference type="AlphaFoldDB" id="A0A9W8Z1U4"/>
<dbReference type="Pfam" id="PF17801">
    <property type="entry name" value="Melibiase_C"/>
    <property type="match status" value="1"/>
</dbReference>
<dbReference type="SUPFAM" id="SSF51011">
    <property type="entry name" value="Glycosyl hydrolase domain"/>
    <property type="match status" value="1"/>
</dbReference>
<sequence>MKASIIALIYEVVFTSALIWEDGTGKLPAMGWNSWNTYLCDINATLFLQQAQAMLDHRLQEAGYEYVNLDDCWSLISGRDAQTNQLIPDLEKFPNGISGLADQIHDMGFKLGIYSSAGTETCAGYPASIGYESIDAATWAAWGVDYLKYDNCFVPSNWTDVCEACTGEIGSPQLYENGTCPSKDNVCPLGFIYTESNTAERYRVMRNALQAQNRTIHYSICVWGYEGVEEWGNQTGNSWRMSTDIEPRWSYITSIINMNSFQLHSVNFWGHSDGDMLEVGNEELSFEEARSHFALWAAMKSPLIISADLTTLAHEYIAVLRNEYLIAFNQDDTHGAPAMPYKWGNFPDWTWNETYPAQYWAGASKQGTFVLMLNTLDDTQDMTVDFAEVPHLDANGTYTILDAWTGDCLGPHTNNATVSVAPHDTAVLVFRYCGKYL</sequence>
<comment type="subcellular location">
    <subcellularLocation>
        <location evidence="3">Secreted</location>
    </subcellularLocation>
</comment>
<keyword evidence="6 11" id="KW-0732">Signal</keyword>
<evidence type="ECO:0000256" key="11">
    <source>
        <dbReference type="SAM" id="SignalP"/>
    </source>
</evidence>
<keyword evidence="9 10" id="KW-0326">Glycosidase</keyword>
<dbReference type="PROSITE" id="PS00512">
    <property type="entry name" value="ALPHA_GALACTOSIDASE"/>
    <property type="match status" value="1"/>
</dbReference>
<feature type="chain" id="PRO_5040779503" description="Alpha-galactosidase" evidence="11">
    <location>
        <begin position="18"/>
        <end position="437"/>
    </location>
</feature>
<dbReference type="GO" id="GO:0005975">
    <property type="term" value="P:carbohydrate metabolic process"/>
    <property type="evidence" value="ECO:0007669"/>
    <property type="project" value="InterPro"/>
</dbReference>
<dbReference type="EC" id="3.2.1.22" evidence="10"/>
<dbReference type="InterPro" id="IPR013785">
    <property type="entry name" value="Aldolase_TIM"/>
</dbReference>
<comment type="catalytic activity">
    <reaction evidence="1 10">
        <text>Hydrolysis of terminal, non-reducing alpha-D-galactose residues in alpha-D-galactosides, including galactose oligosaccharides, galactomannans and galactolipids.</text>
        <dbReference type="EC" id="3.2.1.22"/>
    </reaction>
</comment>
<evidence type="ECO:0000256" key="3">
    <source>
        <dbReference type="ARBA" id="ARBA00004613"/>
    </source>
</evidence>
<proteinExistence type="inferred from homology"/>
<gene>
    <name evidence="13" type="ORF">N0V93_000196</name>
</gene>
<comment type="function">
    <text evidence="2">Hydrolyzes a variety of simple alpha-D-galactoside as well as more complex molecules such as oligosaccharides and polysaccharides.</text>
</comment>
<dbReference type="Pfam" id="PF16499">
    <property type="entry name" value="Melibiase_2"/>
    <property type="match status" value="2"/>
</dbReference>
<evidence type="ECO:0000256" key="2">
    <source>
        <dbReference type="ARBA" id="ARBA00003969"/>
    </source>
</evidence>
<dbReference type="Gene3D" id="2.60.40.1180">
    <property type="entry name" value="Golgi alpha-mannosidase II"/>
    <property type="match status" value="1"/>
</dbReference>
<keyword evidence="7 10" id="KW-0378">Hydrolase</keyword>
<organism evidence="13 14">
    <name type="scientific">Gnomoniopsis smithogilvyi</name>
    <dbReference type="NCBI Taxonomy" id="1191159"/>
    <lineage>
        <taxon>Eukaryota</taxon>
        <taxon>Fungi</taxon>
        <taxon>Dikarya</taxon>
        <taxon>Ascomycota</taxon>
        <taxon>Pezizomycotina</taxon>
        <taxon>Sordariomycetes</taxon>
        <taxon>Sordariomycetidae</taxon>
        <taxon>Diaporthales</taxon>
        <taxon>Gnomoniaceae</taxon>
        <taxon>Gnomoniopsis</taxon>
    </lineage>
</organism>
<evidence type="ECO:0000256" key="9">
    <source>
        <dbReference type="ARBA" id="ARBA00023295"/>
    </source>
</evidence>
<comment type="caution">
    <text evidence="13">The sequence shown here is derived from an EMBL/GenBank/DDBJ whole genome shotgun (WGS) entry which is preliminary data.</text>
</comment>
<evidence type="ECO:0000256" key="7">
    <source>
        <dbReference type="ARBA" id="ARBA00022801"/>
    </source>
</evidence>
<keyword evidence="14" id="KW-1185">Reference proteome</keyword>
<dbReference type="PANTHER" id="PTHR11452:SF61">
    <property type="entry name" value="ALPHA-GALACTOSIDASE B-RELATED"/>
    <property type="match status" value="1"/>
</dbReference>
<dbReference type="InterPro" id="IPR017853">
    <property type="entry name" value="GH"/>
</dbReference>
<protein>
    <recommendedName>
        <fullName evidence="10">Alpha-galactosidase</fullName>
        <ecNumber evidence="10">3.2.1.22</ecNumber>
    </recommendedName>
    <alternativeName>
        <fullName evidence="10">Melibiase</fullName>
    </alternativeName>
</protein>
<comment type="similarity">
    <text evidence="4 10">Belongs to the glycosyl hydrolase 27 family.</text>
</comment>
<dbReference type="GO" id="GO:0004557">
    <property type="term" value="F:alpha-galactosidase activity"/>
    <property type="evidence" value="ECO:0007669"/>
    <property type="project" value="UniProtKB-EC"/>
</dbReference>
<dbReference type="Proteomes" id="UP001140453">
    <property type="component" value="Unassembled WGS sequence"/>
</dbReference>
<keyword evidence="5" id="KW-0964">Secreted</keyword>
<keyword evidence="8" id="KW-0325">Glycoprotein</keyword>
<dbReference type="InterPro" id="IPR002241">
    <property type="entry name" value="Glyco_hydro_27"/>
</dbReference>
<feature type="domain" description="Alpha galactosidase C-terminal" evidence="12">
    <location>
        <begin position="356"/>
        <end position="429"/>
    </location>
</feature>
<dbReference type="OrthoDB" id="5795902at2759"/>
<accession>A0A9W8Z1U4</accession>
<dbReference type="EMBL" id="JAPEVB010000001">
    <property type="protein sequence ID" value="KAJ4395980.1"/>
    <property type="molecule type" value="Genomic_DNA"/>
</dbReference>
<dbReference type="Gene3D" id="3.20.20.70">
    <property type="entry name" value="Aldolase class I"/>
    <property type="match status" value="1"/>
</dbReference>
<dbReference type="InterPro" id="IPR000111">
    <property type="entry name" value="Glyco_hydro_27/36_CS"/>
</dbReference>
<reference evidence="13" key="1">
    <citation type="submission" date="2022-10" db="EMBL/GenBank/DDBJ databases">
        <title>Tapping the CABI collections for fungal endophytes: first genome assemblies for Collariella, Neodidymelliopsis, Ascochyta clinopodiicola, Didymella pomorum, Didymosphaeria variabile, Neocosmospora piperis and Neocucurbitaria cava.</title>
        <authorList>
            <person name="Hill R."/>
        </authorList>
    </citation>
    <scope>NUCLEOTIDE SEQUENCE</scope>
    <source>
        <strain evidence="13">IMI 355082</strain>
    </source>
</reference>
<dbReference type="SUPFAM" id="SSF51445">
    <property type="entry name" value="(Trans)glycosidases"/>
    <property type="match status" value="1"/>
</dbReference>
<feature type="signal peptide" evidence="11">
    <location>
        <begin position="1"/>
        <end position="17"/>
    </location>
</feature>
<name>A0A9W8Z1U4_9PEZI</name>
<evidence type="ECO:0000256" key="10">
    <source>
        <dbReference type="RuleBase" id="RU361168"/>
    </source>
</evidence>
<dbReference type="CDD" id="cd14792">
    <property type="entry name" value="GH27"/>
    <property type="match status" value="1"/>
</dbReference>
<evidence type="ECO:0000256" key="4">
    <source>
        <dbReference type="ARBA" id="ARBA00009743"/>
    </source>
</evidence>
<evidence type="ECO:0000313" key="13">
    <source>
        <dbReference type="EMBL" id="KAJ4395980.1"/>
    </source>
</evidence>
<dbReference type="GO" id="GO:0005576">
    <property type="term" value="C:extracellular region"/>
    <property type="evidence" value="ECO:0007669"/>
    <property type="project" value="UniProtKB-SubCell"/>
</dbReference>
<dbReference type="PANTHER" id="PTHR11452">
    <property type="entry name" value="ALPHA-GALACTOSIDASE/ALPHA-N-ACETYLGALACTOSAMINIDASE"/>
    <property type="match status" value="1"/>
</dbReference>